<dbReference type="CDD" id="cd02440">
    <property type="entry name" value="AdoMet_MTases"/>
    <property type="match status" value="1"/>
</dbReference>
<protein>
    <submittedName>
        <fullName evidence="3">SAM-dependent methyltransferase</fullName>
    </submittedName>
</protein>
<gene>
    <name evidence="3" type="ORF">HNR07_003495</name>
</gene>
<name>A0A840WQF9_9ACTN</name>
<sequence length="255" mass="26728">MEIMTPQGFDAQFRAQHESALLQKLWAGAWGDQYPAQVAPSSGCPWRLLGLMVAALRPAPGSTLVDLGCGLGGPGLWLARATGTRLVGIDWSPAAVRIAGERSADWLPPGRARFRTGTFEATGLTTASADTVISVDALALAPDPHAALSEVRRVLRPGGRLLFTAAEPTGDLGADGGSAWAEPLLEAGLVPGPRHELPGESQAWGLLYASVREHQRKLRAQMGGTAVDTLLAEAAMVEPYLEQLSWGAVEAVAPG</sequence>
<dbReference type="PANTHER" id="PTHR44068">
    <property type="entry name" value="ZGC:194242"/>
    <property type="match status" value="1"/>
</dbReference>
<keyword evidence="1 3" id="KW-0808">Transferase</keyword>
<dbReference type="Pfam" id="PF08241">
    <property type="entry name" value="Methyltransf_11"/>
    <property type="match status" value="1"/>
</dbReference>
<proteinExistence type="predicted"/>
<dbReference type="EMBL" id="JACHDO010000001">
    <property type="protein sequence ID" value="MBB5492358.1"/>
    <property type="molecule type" value="Genomic_DNA"/>
</dbReference>
<keyword evidence="4" id="KW-1185">Reference proteome</keyword>
<dbReference type="Gene3D" id="3.40.50.150">
    <property type="entry name" value="Vaccinia Virus protein VP39"/>
    <property type="match status" value="1"/>
</dbReference>
<dbReference type="InterPro" id="IPR050447">
    <property type="entry name" value="Erg6_SMT_methyltransf"/>
</dbReference>
<dbReference type="Proteomes" id="UP000579647">
    <property type="component" value="Unassembled WGS sequence"/>
</dbReference>
<dbReference type="GO" id="GO:0016126">
    <property type="term" value="P:sterol biosynthetic process"/>
    <property type="evidence" value="ECO:0007669"/>
    <property type="project" value="TreeGrafter"/>
</dbReference>
<organism evidence="3 4">
    <name type="scientific">Nocardiopsis metallicus</name>
    <dbReference type="NCBI Taxonomy" id="179819"/>
    <lineage>
        <taxon>Bacteria</taxon>
        <taxon>Bacillati</taxon>
        <taxon>Actinomycetota</taxon>
        <taxon>Actinomycetes</taxon>
        <taxon>Streptosporangiales</taxon>
        <taxon>Nocardiopsidaceae</taxon>
        <taxon>Nocardiopsis</taxon>
    </lineage>
</organism>
<dbReference type="GO" id="GO:0003838">
    <property type="term" value="F:sterol 24-C-methyltransferase activity"/>
    <property type="evidence" value="ECO:0007669"/>
    <property type="project" value="TreeGrafter"/>
</dbReference>
<reference evidence="3 4" key="1">
    <citation type="submission" date="2020-08" db="EMBL/GenBank/DDBJ databases">
        <title>Sequencing the genomes of 1000 actinobacteria strains.</title>
        <authorList>
            <person name="Klenk H.-P."/>
        </authorList>
    </citation>
    <scope>NUCLEOTIDE SEQUENCE [LARGE SCALE GENOMIC DNA]</scope>
    <source>
        <strain evidence="3 4">DSM 44598</strain>
    </source>
</reference>
<feature type="domain" description="Methyltransferase type 11" evidence="2">
    <location>
        <begin position="65"/>
        <end position="163"/>
    </location>
</feature>
<evidence type="ECO:0000313" key="4">
    <source>
        <dbReference type="Proteomes" id="UP000579647"/>
    </source>
</evidence>
<dbReference type="SUPFAM" id="SSF53335">
    <property type="entry name" value="S-adenosyl-L-methionine-dependent methyltransferases"/>
    <property type="match status" value="1"/>
</dbReference>
<dbReference type="PANTHER" id="PTHR44068:SF1">
    <property type="entry name" value="HYPOTHETICAL LOC100005854"/>
    <property type="match status" value="1"/>
</dbReference>
<evidence type="ECO:0000259" key="2">
    <source>
        <dbReference type="Pfam" id="PF08241"/>
    </source>
</evidence>
<dbReference type="AlphaFoldDB" id="A0A840WQF9"/>
<accession>A0A840WQF9</accession>
<evidence type="ECO:0000256" key="1">
    <source>
        <dbReference type="ARBA" id="ARBA00022679"/>
    </source>
</evidence>
<keyword evidence="3" id="KW-0489">Methyltransferase</keyword>
<evidence type="ECO:0000313" key="3">
    <source>
        <dbReference type="EMBL" id="MBB5492358.1"/>
    </source>
</evidence>
<dbReference type="InterPro" id="IPR013216">
    <property type="entry name" value="Methyltransf_11"/>
</dbReference>
<dbReference type="GO" id="GO:0032259">
    <property type="term" value="P:methylation"/>
    <property type="evidence" value="ECO:0007669"/>
    <property type="project" value="UniProtKB-KW"/>
</dbReference>
<comment type="caution">
    <text evidence="3">The sequence shown here is derived from an EMBL/GenBank/DDBJ whole genome shotgun (WGS) entry which is preliminary data.</text>
</comment>
<dbReference type="InterPro" id="IPR029063">
    <property type="entry name" value="SAM-dependent_MTases_sf"/>
</dbReference>